<accession>A0AAJ0FR54</accession>
<dbReference type="Pfam" id="PF00023">
    <property type="entry name" value="Ank"/>
    <property type="match status" value="1"/>
</dbReference>
<dbReference type="Gene3D" id="1.25.40.20">
    <property type="entry name" value="Ankyrin repeat-containing domain"/>
    <property type="match status" value="5"/>
</dbReference>
<dbReference type="SMART" id="SM00248">
    <property type="entry name" value="ANK"/>
    <property type="match status" value="15"/>
</dbReference>
<feature type="repeat" description="ANK" evidence="3">
    <location>
        <begin position="709"/>
        <end position="734"/>
    </location>
</feature>
<dbReference type="GeneID" id="85312798"/>
<feature type="repeat" description="ANK" evidence="3">
    <location>
        <begin position="543"/>
        <end position="566"/>
    </location>
</feature>
<reference evidence="4" key="1">
    <citation type="submission" date="2023-06" db="EMBL/GenBank/DDBJ databases">
        <title>Genome-scale phylogeny and comparative genomics of the fungal order Sordariales.</title>
        <authorList>
            <consortium name="Lawrence Berkeley National Laboratory"/>
            <person name="Hensen N."/>
            <person name="Bonometti L."/>
            <person name="Westerberg I."/>
            <person name="Brannstrom I.O."/>
            <person name="Guillou S."/>
            <person name="Cros-Aarteil S."/>
            <person name="Calhoun S."/>
            <person name="Haridas S."/>
            <person name="Kuo A."/>
            <person name="Mondo S."/>
            <person name="Pangilinan J."/>
            <person name="Riley R."/>
            <person name="Labutti K."/>
            <person name="Andreopoulos B."/>
            <person name="Lipzen A."/>
            <person name="Chen C."/>
            <person name="Yanf M."/>
            <person name="Daum C."/>
            <person name="Ng V."/>
            <person name="Clum A."/>
            <person name="Steindorff A."/>
            <person name="Ohm R."/>
            <person name="Martin F."/>
            <person name="Silar P."/>
            <person name="Natvig D."/>
            <person name="Lalanne C."/>
            <person name="Gautier V."/>
            <person name="Ament-Velasquez S.L."/>
            <person name="Kruys A."/>
            <person name="Hutchinson M.I."/>
            <person name="Powell A.J."/>
            <person name="Barry K."/>
            <person name="Miller A.N."/>
            <person name="Grigoriev I.V."/>
            <person name="Debuchy R."/>
            <person name="Gladieux P."/>
            <person name="Thoren M.H."/>
            <person name="Johannesson H."/>
        </authorList>
    </citation>
    <scope>NUCLEOTIDE SEQUENCE</scope>
    <source>
        <strain evidence="4">8032-3</strain>
    </source>
</reference>
<dbReference type="InterPro" id="IPR036770">
    <property type="entry name" value="Ankyrin_rpt-contain_sf"/>
</dbReference>
<dbReference type="EMBL" id="MU838998">
    <property type="protein sequence ID" value="KAK1772049.1"/>
    <property type="molecule type" value="Genomic_DNA"/>
</dbReference>
<keyword evidence="1" id="KW-0677">Repeat</keyword>
<evidence type="ECO:0000313" key="5">
    <source>
        <dbReference type="Proteomes" id="UP001244011"/>
    </source>
</evidence>
<proteinExistence type="predicted"/>
<evidence type="ECO:0000256" key="3">
    <source>
        <dbReference type="PROSITE-ProRule" id="PRU00023"/>
    </source>
</evidence>
<evidence type="ECO:0000256" key="1">
    <source>
        <dbReference type="ARBA" id="ARBA00022737"/>
    </source>
</evidence>
<gene>
    <name evidence="4" type="ORF">QBC33DRAFT_555209</name>
</gene>
<feature type="repeat" description="ANK" evidence="3">
    <location>
        <begin position="174"/>
        <end position="206"/>
    </location>
</feature>
<name>A0AAJ0FR54_9PEZI</name>
<feature type="repeat" description="ANK" evidence="3">
    <location>
        <begin position="303"/>
        <end position="326"/>
    </location>
</feature>
<sequence length="788" mass="87579">MLLIDLPVELLTYILDPLVPDGWNNSTARPKLLDLRLVCSRFDDVVSRQAFQKLDQAHLRERFSRVREESFGWFLATKVKIDRGIYMGPTANLWMSVQSIAFWKACNSEATGEEEYLNAACDMLVTYHGREWVCQELLSSDRDLIAQSPPKTEGSEDGDEESSLLRHRAIEDMVSSSSLQVAAYYGDKSIVETLLASGADPNKPSDHFPCALLAACYNGHTIIARLLVDHGADPEERGRITPLEAATGHGHVATMEFLLRRGVHKNNTDIPTKCLVTASEAGYEEAVELLLRLSDVDINTNSTGETPLLLAARNGHREVVRLLLSRHDVHANASDAQGHTPLWWATSHGWIDIVHLVLARPGVRHPNPRTKGAETSLTTAVFRGYGEIVRLLIELGGVQPRFRSGNGMCPLFISSFRGYGDVVRHLLKRYDAQLNEHGYDEHLGKLLTIAAIKGHESVVLPLLVRHDVDFNTEDERGLTPLSKAVCNDHISVVQLLLSRNDVDPNAPWNGEERPLRYAASQGNMAMVRLLLTRSDIDPNLSGNGGTPLWQAARLGYPDVVRLLLERVGVDPNVASEGHSRISRSPVRNKEAHLDKTYRFEWTVQSAGLDTPLCVASWRGQEAVVELLLEDRRVKPNLPDIRRRSPLWWASFGGNTGIVSLLLGHRSIDPNLHDNRRWTPLSVAVSEGHDEVVELLLEHANTDPNFANEDGWTPLLMAANDGHEGIVERLLQHPAIDADVRLDPRTTALVLALQRGHDRVARLLVEHDLGTWPVERVFKGTERASGGGN</sequence>
<protein>
    <submittedName>
        <fullName evidence="4">Ankyrin repeat-containing domain protein</fullName>
    </submittedName>
</protein>
<keyword evidence="5" id="KW-1185">Reference proteome</keyword>
<evidence type="ECO:0000313" key="4">
    <source>
        <dbReference type="EMBL" id="KAK1772049.1"/>
    </source>
</evidence>
<organism evidence="4 5">
    <name type="scientific">Phialemonium atrogriseum</name>
    <dbReference type="NCBI Taxonomy" id="1093897"/>
    <lineage>
        <taxon>Eukaryota</taxon>
        <taxon>Fungi</taxon>
        <taxon>Dikarya</taxon>
        <taxon>Ascomycota</taxon>
        <taxon>Pezizomycotina</taxon>
        <taxon>Sordariomycetes</taxon>
        <taxon>Sordariomycetidae</taxon>
        <taxon>Cephalothecales</taxon>
        <taxon>Cephalothecaceae</taxon>
        <taxon>Phialemonium</taxon>
    </lineage>
</organism>
<dbReference type="AlphaFoldDB" id="A0AAJ0FR54"/>
<comment type="caution">
    <text evidence="4">The sequence shown here is derived from an EMBL/GenBank/DDBJ whole genome shotgun (WGS) entry which is preliminary data.</text>
</comment>
<dbReference type="Proteomes" id="UP001244011">
    <property type="component" value="Unassembled WGS sequence"/>
</dbReference>
<dbReference type="InterPro" id="IPR002110">
    <property type="entry name" value="Ankyrin_rpt"/>
</dbReference>
<dbReference type="Pfam" id="PF12796">
    <property type="entry name" value="Ank_2"/>
    <property type="match status" value="5"/>
</dbReference>
<dbReference type="RefSeq" id="XP_060288262.1">
    <property type="nucleotide sequence ID" value="XM_060429611.1"/>
</dbReference>
<dbReference type="PANTHER" id="PTHR24173">
    <property type="entry name" value="ANKYRIN REPEAT CONTAINING"/>
    <property type="match status" value="1"/>
</dbReference>
<evidence type="ECO:0000256" key="2">
    <source>
        <dbReference type="ARBA" id="ARBA00023043"/>
    </source>
</evidence>
<dbReference type="PANTHER" id="PTHR24173:SF74">
    <property type="entry name" value="ANKYRIN REPEAT DOMAIN-CONTAINING PROTEIN 16"/>
    <property type="match status" value="1"/>
</dbReference>
<dbReference type="PROSITE" id="PS50088">
    <property type="entry name" value="ANK_REPEAT"/>
    <property type="match status" value="5"/>
</dbReference>
<dbReference type="PROSITE" id="PS50297">
    <property type="entry name" value="ANK_REP_REGION"/>
    <property type="match status" value="4"/>
</dbReference>
<feature type="repeat" description="ANK" evidence="3">
    <location>
        <begin position="238"/>
        <end position="270"/>
    </location>
</feature>
<keyword evidence="2 3" id="KW-0040">ANK repeat</keyword>
<dbReference type="SUPFAM" id="SSF48403">
    <property type="entry name" value="Ankyrin repeat"/>
    <property type="match status" value="2"/>
</dbReference>